<gene>
    <name evidence="3" type="ORF">Taro_044421</name>
</gene>
<dbReference type="InterPro" id="IPR001680">
    <property type="entry name" value="WD40_rpt"/>
</dbReference>
<dbReference type="EMBL" id="NMUH01005004">
    <property type="protein sequence ID" value="MQM11514.1"/>
    <property type="molecule type" value="Genomic_DNA"/>
</dbReference>
<dbReference type="Gene3D" id="2.130.10.10">
    <property type="entry name" value="YVTN repeat-like/Quinoprotein amine dehydrogenase"/>
    <property type="match status" value="1"/>
</dbReference>
<dbReference type="SUPFAM" id="SSF50978">
    <property type="entry name" value="WD40 repeat-like"/>
    <property type="match status" value="1"/>
</dbReference>
<comment type="caution">
    <text evidence="3">The sequence shown here is derived from an EMBL/GenBank/DDBJ whole genome shotgun (WGS) entry which is preliminary data.</text>
</comment>
<evidence type="ECO:0000259" key="2">
    <source>
        <dbReference type="Pfam" id="PF08370"/>
    </source>
</evidence>
<dbReference type="GO" id="GO:0003729">
    <property type="term" value="F:mRNA binding"/>
    <property type="evidence" value="ECO:0007669"/>
    <property type="project" value="InterPro"/>
</dbReference>
<keyword evidence="4" id="KW-1185">Reference proteome</keyword>
<organism evidence="3 4">
    <name type="scientific">Colocasia esculenta</name>
    <name type="common">Wild taro</name>
    <name type="synonym">Arum esculentum</name>
    <dbReference type="NCBI Taxonomy" id="4460"/>
    <lineage>
        <taxon>Eukaryota</taxon>
        <taxon>Viridiplantae</taxon>
        <taxon>Streptophyta</taxon>
        <taxon>Embryophyta</taxon>
        <taxon>Tracheophyta</taxon>
        <taxon>Spermatophyta</taxon>
        <taxon>Magnoliopsida</taxon>
        <taxon>Liliopsida</taxon>
        <taxon>Araceae</taxon>
        <taxon>Aroideae</taxon>
        <taxon>Colocasieae</taxon>
        <taxon>Colocasia</taxon>
    </lineage>
</organism>
<accession>A0A843X398</accession>
<reference evidence="3" key="1">
    <citation type="submission" date="2017-07" db="EMBL/GenBank/DDBJ databases">
        <title>Taro Niue Genome Assembly and Annotation.</title>
        <authorList>
            <person name="Atibalentja N."/>
            <person name="Keating K."/>
            <person name="Fields C.J."/>
        </authorList>
    </citation>
    <scope>NUCLEOTIDE SEQUENCE</scope>
    <source>
        <strain evidence="3">Niue_2</strain>
        <tissue evidence="3">Leaf</tissue>
    </source>
</reference>
<proteinExistence type="predicted"/>
<dbReference type="GO" id="GO:0031124">
    <property type="term" value="P:mRNA 3'-end processing"/>
    <property type="evidence" value="ECO:0007669"/>
    <property type="project" value="InterPro"/>
</dbReference>
<dbReference type="Pfam" id="PF08370">
    <property type="entry name" value="PDR_assoc"/>
    <property type="match status" value="1"/>
</dbReference>
<keyword evidence="1" id="KW-0853">WD repeat</keyword>
<feature type="non-terminal residue" evidence="3">
    <location>
        <position position="1"/>
    </location>
</feature>
<dbReference type="InterPro" id="IPR015943">
    <property type="entry name" value="WD40/YVTN_repeat-like_dom_sf"/>
</dbReference>
<dbReference type="InterPro" id="IPR013581">
    <property type="entry name" value="PDR_assoc"/>
</dbReference>
<dbReference type="GO" id="GO:0003714">
    <property type="term" value="F:transcription corepressor activity"/>
    <property type="evidence" value="ECO:0007669"/>
    <property type="project" value="InterPro"/>
</dbReference>
<evidence type="ECO:0000256" key="1">
    <source>
        <dbReference type="PROSITE-ProRule" id="PRU00221"/>
    </source>
</evidence>
<name>A0A843X398_COLES</name>
<evidence type="ECO:0000313" key="3">
    <source>
        <dbReference type="EMBL" id="MQM11514.1"/>
    </source>
</evidence>
<dbReference type="AlphaFoldDB" id="A0A843X398"/>
<dbReference type="Gene3D" id="3.90.79.10">
    <property type="entry name" value="Nucleoside Triphosphate Pyrophosphohydrolase"/>
    <property type="match status" value="1"/>
</dbReference>
<dbReference type="InterPro" id="IPR016706">
    <property type="entry name" value="Cleav_polyA_spec_factor_su5"/>
</dbReference>
<dbReference type="Pfam" id="PF13869">
    <property type="entry name" value="NUDIX_2"/>
    <property type="match status" value="1"/>
</dbReference>
<dbReference type="PANTHER" id="PTHR44376">
    <property type="entry name" value="TRANSCRIPTIONAL REGULATOR OF FILAMENTOUS GROWTH FLO8"/>
    <property type="match status" value="1"/>
</dbReference>
<dbReference type="PROSITE" id="PS50082">
    <property type="entry name" value="WD_REPEATS_2"/>
    <property type="match status" value="1"/>
</dbReference>
<dbReference type="PROSITE" id="PS50294">
    <property type="entry name" value="WD_REPEATS_REGION"/>
    <property type="match status" value="1"/>
</dbReference>
<dbReference type="SMART" id="SM00320">
    <property type="entry name" value="WD40"/>
    <property type="match status" value="1"/>
</dbReference>
<dbReference type="InterPro" id="IPR036322">
    <property type="entry name" value="WD40_repeat_dom_sf"/>
</dbReference>
<feature type="domain" description="Plant PDR ABC transporter associated" evidence="2">
    <location>
        <begin position="119"/>
        <end position="147"/>
    </location>
</feature>
<dbReference type="Pfam" id="PF00400">
    <property type="entry name" value="WD40"/>
    <property type="match status" value="1"/>
</dbReference>
<feature type="repeat" description="WD" evidence="1">
    <location>
        <begin position="81"/>
        <end position="113"/>
    </location>
</feature>
<dbReference type="Proteomes" id="UP000652761">
    <property type="component" value="Unassembled WGS sequence"/>
</dbReference>
<sequence length="206" mass="23840">ECKKLFIVHLSEREFFAVPKNLKLLAVPLFELYDNVQMKMAAQMQQPSPQPSQDQLLQQQQQQLQQAIIWNTDTLQTQSSPEEHRLLITDIRFRPNSTQLATSSFDRTVRLWNATQEGIIQCYPILFNILFTIFLTYLNPLGKEHAVMSKAELQERQDKKKRGDDLELGPAFHSGVNEKERGMALPFQPLTMCFSNINYYVVVPVV</sequence>
<dbReference type="InterPro" id="IPR044716">
    <property type="entry name" value="LEUNIG-like"/>
</dbReference>
<evidence type="ECO:0000313" key="4">
    <source>
        <dbReference type="Proteomes" id="UP000652761"/>
    </source>
</evidence>
<dbReference type="PANTHER" id="PTHR44376:SF9">
    <property type="entry name" value="TRANSCRIPTIONAL COREPRESSOR LEUNIG_HOMOLOG"/>
    <property type="match status" value="1"/>
</dbReference>
<protein>
    <recommendedName>
        <fullName evidence="2">Plant PDR ABC transporter associated domain-containing protein</fullName>
    </recommendedName>
</protein>
<dbReference type="OrthoDB" id="66620at2759"/>
<dbReference type="GO" id="GO:0005849">
    <property type="term" value="C:mRNA cleavage factor complex"/>
    <property type="evidence" value="ECO:0007669"/>
    <property type="project" value="InterPro"/>
</dbReference>